<evidence type="ECO:0000256" key="8">
    <source>
        <dbReference type="ARBA" id="ARBA00023006"/>
    </source>
</evidence>
<dbReference type="GO" id="GO:0048675">
    <property type="term" value="P:axon extension"/>
    <property type="evidence" value="ECO:0007669"/>
    <property type="project" value="TreeGrafter"/>
</dbReference>
<protein>
    <recommendedName>
        <fullName evidence="1">non-specific serine/threonine protein kinase</fullName>
        <ecNumber evidence="1">2.7.11.1</ecNumber>
    </recommendedName>
</protein>
<evidence type="ECO:0000256" key="7">
    <source>
        <dbReference type="ARBA" id="ARBA00022840"/>
    </source>
</evidence>
<evidence type="ECO:0000256" key="6">
    <source>
        <dbReference type="ARBA" id="ARBA00022777"/>
    </source>
</evidence>
<dbReference type="InterPro" id="IPR017441">
    <property type="entry name" value="Protein_kinase_ATP_BS"/>
</dbReference>
<evidence type="ECO:0000313" key="13">
    <source>
        <dbReference type="Proteomes" id="UP000472270"/>
    </source>
</evidence>
<dbReference type="EC" id="2.7.11.1" evidence="1"/>
<dbReference type="GO" id="GO:0010508">
    <property type="term" value="P:positive regulation of autophagy"/>
    <property type="evidence" value="ECO:0007669"/>
    <property type="project" value="TreeGrafter"/>
</dbReference>
<evidence type="ECO:0000256" key="2">
    <source>
        <dbReference type="ARBA" id="ARBA00022527"/>
    </source>
</evidence>
<dbReference type="PANTHER" id="PTHR24348:SF19">
    <property type="entry name" value="SERINE_THREONINE-PROTEIN KINASE ULK1"/>
    <property type="match status" value="1"/>
</dbReference>
<reference evidence="12" key="1">
    <citation type="submission" date="2025-08" db="UniProtKB">
        <authorList>
            <consortium name="Ensembl"/>
        </authorList>
    </citation>
    <scope>IDENTIFICATION</scope>
</reference>
<feature type="region of interest" description="Disordered" evidence="10">
    <location>
        <begin position="381"/>
        <end position="407"/>
    </location>
</feature>
<dbReference type="SMART" id="SM00220">
    <property type="entry name" value="S_TKc"/>
    <property type="match status" value="1"/>
</dbReference>
<dbReference type="Pfam" id="PF12063">
    <property type="entry name" value="ATG1-like_MIT1"/>
    <property type="match status" value="1"/>
</dbReference>
<dbReference type="GO" id="GO:0004674">
    <property type="term" value="F:protein serine/threonine kinase activity"/>
    <property type="evidence" value="ECO:0007669"/>
    <property type="project" value="UniProtKB-KW"/>
</dbReference>
<dbReference type="AlphaFoldDB" id="A0A673GNQ3"/>
<keyword evidence="6" id="KW-0418">Kinase</keyword>
<evidence type="ECO:0000256" key="3">
    <source>
        <dbReference type="ARBA" id="ARBA00022553"/>
    </source>
</evidence>
<dbReference type="GO" id="GO:0042594">
    <property type="term" value="P:response to starvation"/>
    <property type="evidence" value="ECO:0007669"/>
    <property type="project" value="TreeGrafter"/>
</dbReference>
<dbReference type="FunFam" id="3.30.200.20:FF:000149">
    <property type="entry name" value="serine/threonine-protein kinase unc-51 isoform X1"/>
    <property type="match status" value="1"/>
</dbReference>
<evidence type="ECO:0000256" key="9">
    <source>
        <dbReference type="PROSITE-ProRule" id="PRU10141"/>
    </source>
</evidence>
<dbReference type="GO" id="GO:0005524">
    <property type="term" value="F:ATP binding"/>
    <property type="evidence" value="ECO:0007669"/>
    <property type="project" value="UniProtKB-UniRule"/>
</dbReference>
<dbReference type="InterPro" id="IPR011009">
    <property type="entry name" value="Kinase-like_dom_sf"/>
</dbReference>
<keyword evidence="8" id="KW-0072">Autophagy</keyword>
<dbReference type="FunFam" id="1.10.510.10:FF:000128">
    <property type="entry name" value="serine/threonine-protein kinase ULK2 isoform X2"/>
    <property type="match status" value="1"/>
</dbReference>
<dbReference type="InterPro" id="IPR008271">
    <property type="entry name" value="Ser/Thr_kinase_AS"/>
</dbReference>
<feature type="binding site" evidence="9">
    <location>
        <position position="39"/>
    </location>
    <ligand>
        <name>ATP</name>
        <dbReference type="ChEBI" id="CHEBI:30616"/>
    </ligand>
</feature>
<keyword evidence="3" id="KW-0597">Phosphoprotein</keyword>
<dbReference type="GO" id="GO:0061709">
    <property type="term" value="P:reticulophagy"/>
    <property type="evidence" value="ECO:0007669"/>
    <property type="project" value="TreeGrafter"/>
</dbReference>
<evidence type="ECO:0000256" key="10">
    <source>
        <dbReference type="SAM" id="MobiDB-lite"/>
    </source>
</evidence>
<dbReference type="GO" id="GO:0034045">
    <property type="term" value="C:phagophore assembly site membrane"/>
    <property type="evidence" value="ECO:0007669"/>
    <property type="project" value="TreeGrafter"/>
</dbReference>
<keyword evidence="5 9" id="KW-0547">Nucleotide-binding</keyword>
<evidence type="ECO:0000259" key="11">
    <source>
        <dbReference type="PROSITE" id="PS50011"/>
    </source>
</evidence>
<feature type="domain" description="Protein kinase" evidence="11">
    <location>
        <begin position="9"/>
        <end position="271"/>
    </location>
</feature>
<dbReference type="Ensembl" id="ENSSRHT00000015535.1">
    <property type="protein sequence ID" value="ENSSRHP00000015034.1"/>
    <property type="gene ID" value="ENSSRHG00000008311.1"/>
</dbReference>
<reference evidence="12" key="2">
    <citation type="submission" date="2025-09" db="UniProtKB">
        <authorList>
            <consortium name="Ensembl"/>
        </authorList>
    </citation>
    <scope>IDENTIFICATION</scope>
</reference>
<dbReference type="InterPro" id="IPR022708">
    <property type="entry name" value="Atg1-like_tMIT"/>
</dbReference>
<organism evidence="12 13">
    <name type="scientific">Sinocyclocheilus rhinocerous</name>
    <dbReference type="NCBI Taxonomy" id="307959"/>
    <lineage>
        <taxon>Eukaryota</taxon>
        <taxon>Metazoa</taxon>
        <taxon>Chordata</taxon>
        <taxon>Craniata</taxon>
        <taxon>Vertebrata</taxon>
        <taxon>Euteleostomi</taxon>
        <taxon>Actinopterygii</taxon>
        <taxon>Neopterygii</taxon>
        <taxon>Teleostei</taxon>
        <taxon>Ostariophysi</taxon>
        <taxon>Cypriniformes</taxon>
        <taxon>Cyprinidae</taxon>
        <taxon>Cyprininae</taxon>
        <taxon>Sinocyclocheilus</taxon>
    </lineage>
</organism>
<keyword evidence="4" id="KW-0808">Transferase</keyword>
<proteinExistence type="predicted"/>
<dbReference type="GO" id="GO:0005776">
    <property type="term" value="C:autophagosome"/>
    <property type="evidence" value="ECO:0007669"/>
    <property type="project" value="TreeGrafter"/>
</dbReference>
<keyword evidence="2" id="KW-0723">Serine/threonine-protein kinase</keyword>
<accession>A0A673GNQ3</accession>
<sequence length="739" mass="82342">MESVGKYEFSRKDLIGHGAFAVVFKGRHKQKHDFEVAVKCINKKNLAKSQSLLGKEIRILKVSFLVTLWVRLCAHRFALFVCLLLQYCNGGDLAEYLHSKGSLSEDTICVLLQQLAGAMSVLRSKGIIHRDLKPQNILISYSTGRRSNPNNICIKLADFGFARYLQGNTMAATLCGSPMYMAPEVIMSQNYDAKADLWSVGTIIYQCLTGKAPFQASTPQELRQFYERHQSLSPSIPRETSSHLRHLLLGLLQRNHGERMDFDEFFHHPFLEASTSMKKCKIVMCMTLIMLICYSFGYSNISMKVIHRSPGNKCMFVHMTCQSFTSLSLSLSRPLESCVSSYAQSVPVPVPTQKLNYQRMEQNLQVSDRLSLLAAPVQHVPTCGRTGASPESGGSRPYLPSPQGKETSSLQSTVLSVSAVKKCNFVLISLAPPGGSDGTEQGSGSPAGVVFILCSPEYGHTPPHATRRRRFSVSVRLTMHFQFTSFAAYSLPDSLRYGYTDAMATNLCEGVAFVPPELPEETIMEEGHTDLLSQLRFILAFSHCVTEIARTKDSGIERNVAVDASFLEQSVVADQVSLLSHEWSSAEQLVLYMKCAELLSSALHTAMAGIKEGKLFPSGSVKQVVRKLNEMYKKSVNSCRSLTEKLQLFFSSKQRLMDRINSITAERLIYTHTIQMVQTAALDEMFHHGETSVERYHKALLLMEGLSLIITETADLNSINKCRQCIERRLSSLQPKGCV</sequence>
<dbReference type="Pfam" id="PF00069">
    <property type="entry name" value="Pkinase"/>
    <property type="match status" value="1"/>
</dbReference>
<keyword evidence="13" id="KW-1185">Reference proteome</keyword>
<dbReference type="PANTHER" id="PTHR24348">
    <property type="entry name" value="SERINE/THREONINE-PROTEIN KINASE UNC-51-RELATED"/>
    <property type="match status" value="1"/>
</dbReference>
<dbReference type="GO" id="GO:0005829">
    <property type="term" value="C:cytosol"/>
    <property type="evidence" value="ECO:0007669"/>
    <property type="project" value="TreeGrafter"/>
</dbReference>
<dbReference type="GO" id="GO:0048671">
    <property type="term" value="P:negative regulation of collateral sprouting"/>
    <property type="evidence" value="ECO:0007669"/>
    <property type="project" value="TreeGrafter"/>
</dbReference>
<dbReference type="Gene3D" id="3.30.200.20">
    <property type="entry name" value="Phosphorylase Kinase, domain 1"/>
    <property type="match status" value="1"/>
</dbReference>
<dbReference type="Gene3D" id="1.10.510.10">
    <property type="entry name" value="Transferase(Phosphotransferase) domain 1"/>
    <property type="match status" value="1"/>
</dbReference>
<dbReference type="InterPro" id="IPR048941">
    <property type="entry name" value="ATG1-like_MIT2"/>
</dbReference>
<evidence type="ECO:0000256" key="4">
    <source>
        <dbReference type="ARBA" id="ARBA00022679"/>
    </source>
</evidence>
<dbReference type="GO" id="GO:0000045">
    <property type="term" value="P:autophagosome assembly"/>
    <property type="evidence" value="ECO:0007669"/>
    <property type="project" value="TreeGrafter"/>
</dbReference>
<dbReference type="PROSITE" id="PS00108">
    <property type="entry name" value="PROTEIN_KINASE_ST"/>
    <property type="match status" value="1"/>
</dbReference>
<evidence type="ECO:0000256" key="1">
    <source>
        <dbReference type="ARBA" id="ARBA00012513"/>
    </source>
</evidence>
<dbReference type="InterPro" id="IPR000719">
    <property type="entry name" value="Prot_kinase_dom"/>
</dbReference>
<dbReference type="PROSITE" id="PS50011">
    <property type="entry name" value="PROTEIN_KINASE_DOM"/>
    <property type="match status" value="1"/>
</dbReference>
<dbReference type="InterPro" id="IPR045269">
    <property type="entry name" value="Atg1-like"/>
</dbReference>
<evidence type="ECO:0000313" key="12">
    <source>
        <dbReference type="Ensembl" id="ENSSRHP00000015034.1"/>
    </source>
</evidence>
<keyword evidence="7 9" id="KW-0067">ATP-binding</keyword>
<dbReference type="GO" id="GO:0034727">
    <property type="term" value="P:piecemeal microautophagy of the nucleus"/>
    <property type="evidence" value="ECO:0007669"/>
    <property type="project" value="TreeGrafter"/>
</dbReference>
<dbReference type="Proteomes" id="UP000472270">
    <property type="component" value="Unassembled WGS sequence"/>
</dbReference>
<name>A0A673GNQ3_9TELE</name>
<dbReference type="SUPFAM" id="SSF56112">
    <property type="entry name" value="Protein kinase-like (PK-like)"/>
    <property type="match status" value="1"/>
</dbReference>
<dbReference type="PROSITE" id="PS00107">
    <property type="entry name" value="PROTEIN_KINASE_ATP"/>
    <property type="match status" value="1"/>
</dbReference>
<dbReference type="Pfam" id="PF21127">
    <property type="entry name" value="ATG1-like_MIT2"/>
    <property type="match status" value="1"/>
</dbReference>
<gene>
    <name evidence="12" type="primary">LOC107753128</name>
</gene>
<dbReference type="GO" id="GO:0000422">
    <property type="term" value="P:autophagy of mitochondrion"/>
    <property type="evidence" value="ECO:0007669"/>
    <property type="project" value="TreeGrafter"/>
</dbReference>
<evidence type="ECO:0000256" key="5">
    <source>
        <dbReference type="ARBA" id="ARBA00022741"/>
    </source>
</evidence>